<evidence type="ECO:0000256" key="3">
    <source>
        <dbReference type="PROSITE-ProRule" id="PRU00023"/>
    </source>
</evidence>
<dbReference type="OrthoDB" id="341259at2759"/>
<sequence>MTFACGVKVLRVLVARTREDDVAQTWHAQSTLPALIRAAAAVAAAGSASHVPGPDGRVSELVNCRASFGVTPLILAAERDQVEAVKYLISVGADPWQGDNEGRNPAHYAAKAGAIKALQ</sequence>
<evidence type="ECO:0000313" key="4">
    <source>
        <dbReference type="EMBL" id="EFJ41866.1"/>
    </source>
</evidence>
<dbReference type="InParanoid" id="D8UEE1"/>
<dbReference type="PANTHER" id="PTHR24201">
    <property type="entry name" value="ANK_REP_REGION DOMAIN-CONTAINING PROTEIN"/>
    <property type="match status" value="1"/>
</dbReference>
<keyword evidence="2 3" id="KW-0040">ANK repeat</keyword>
<dbReference type="KEGG" id="vcn:VOLCADRAFT_98080"/>
<gene>
    <name evidence="4" type="ORF">VOLCADRAFT_98080</name>
</gene>
<dbReference type="PROSITE" id="PS50297">
    <property type="entry name" value="ANK_REP_REGION"/>
    <property type="match status" value="1"/>
</dbReference>
<dbReference type="PROSITE" id="PS50088">
    <property type="entry name" value="ANK_REPEAT"/>
    <property type="match status" value="1"/>
</dbReference>
<dbReference type="EMBL" id="GL378389">
    <property type="protein sequence ID" value="EFJ41866.1"/>
    <property type="molecule type" value="Genomic_DNA"/>
</dbReference>
<proteinExistence type="predicted"/>
<evidence type="ECO:0000313" key="5">
    <source>
        <dbReference type="Proteomes" id="UP000001058"/>
    </source>
</evidence>
<organism evidence="5">
    <name type="scientific">Volvox carteri f. nagariensis</name>
    <dbReference type="NCBI Taxonomy" id="3068"/>
    <lineage>
        <taxon>Eukaryota</taxon>
        <taxon>Viridiplantae</taxon>
        <taxon>Chlorophyta</taxon>
        <taxon>core chlorophytes</taxon>
        <taxon>Chlorophyceae</taxon>
        <taxon>CS clade</taxon>
        <taxon>Chlamydomonadales</taxon>
        <taxon>Volvocaceae</taxon>
        <taxon>Volvox</taxon>
    </lineage>
</organism>
<keyword evidence="1" id="KW-0677">Repeat</keyword>
<dbReference type="Pfam" id="PF12796">
    <property type="entry name" value="Ank_2"/>
    <property type="match status" value="1"/>
</dbReference>
<feature type="non-terminal residue" evidence="4">
    <location>
        <position position="119"/>
    </location>
</feature>
<dbReference type="AlphaFoldDB" id="D8UEE1"/>
<name>D8UEE1_VOLCA</name>
<dbReference type="InterPro" id="IPR050776">
    <property type="entry name" value="Ank_Repeat/CDKN_Inhibitor"/>
</dbReference>
<evidence type="ECO:0000256" key="1">
    <source>
        <dbReference type="ARBA" id="ARBA00022737"/>
    </source>
</evidence>
<dbReference type="STRING" id="3068.D8UEE1"/>
<reference evidence="4 5" key="1">
    <citation type="journal article" date="2010" name="Science">
        <title>Genomic analysis of organismal complexity in the multicellular green alga Volvox carteri.</title>
        <authorList>
            <person name="Prochnik S.E."/>
            <person name="Umen J."/>
            <person name="Nedelcu A.M."/>
            <person name="Hallmann A."/>
            <person name="Miller S.M."/>
            <person name="Nishii I."/>
            <person name="Ferris P."/>
            <person name="Kuo A."/>
            <person name="Mitros T."/>
            <person name="Fritz-Laylin L.K."/>
            <person name="Hellsten U."/>
            <person name="Chapman J."/>
            <person name="Simakov O."/>
            <person name="Rensing S.A."/>
            <person name="Terry A."/>
            <person name="Pangilinan J."/>
            <person name="Kapitonov V."/>
            <person name="Jurka J."/>
            <person name="Salamov A."/>
            <person name="Shapiro H."/>
            <person name="Schmutz J."/>
            <person name="Grimwood J."/>
            <person name="Lindquist E."/>
            <person name="Lucas S."/>
            <person name="Grigoriev I.V."/>
            <person name="Schmitt R."/>
            <person name="Kirk D."/>
            <person name="Rokhsar D.S."/>
        </authorList>
    </citation>
    <scope>NUCLEOTIDE SEQUENCE [LARGE SCALE GENOMIC DNA]</scope>
    <source>
        <strain evidence="5">f. Nagariensis / Eve</strain>
    </source>
</reference>
<dbReference type="SUPFAM" id="SSF48403">
    <property type="entry name" value="Ankyrin repeat"/>
    <property type="match status" value="1"/>
</dbReference>
<dbReference type="PANTHER" id="PTHR24201:SF2">
    <property type="entry name" value="ANKYRIN REPEAT DOMAIN-CONTAINING PROTEIN 42"/>
    <property type="match status" value="1"/>
</dbReference>
<dbReference type="GeneID" id="9622877"/>
<accession>D8UEE1</accession>
<dbReference type="RefSeq" id="XP_002957064.1">
    <property type="nucleotide sequence ID" value="XM_002957018.1"/>
</dbReference>
<dbReference type="GO" id="GO:0005634">
    <property type="term" value="C:nucleus"/>
    <property type="evidence" value="ECO:0007669"/>
    <property type="project" value="TreeGrafter"/>
</dbReference>
<evidence type="ECO:0000256" key="2">
    <source>
        <dbReference type="ARBA" id="ARBA00023043"/>
    </source>
</evidence>
<keyword evidence="5" id="KW-1185">Reference proteome</keyword>
<dbReference type="InterPro" id="IPR002110">
    <property type="entry name" value="Ankyrin_rpt"/>
</dbReference>
<dbReference type="InterPro" id="IPR036770">
    <property type="entry name" value="Ankyrin_rpt-contain_sf"/>
</dbReference>
<feature type="repeat" description="ANK" evidence="3">
    <location>
        <begin position="68"/>
        <end position="100"/>
    </location>
</feature>
<dbReference type="Proteomes" id="UP000001058">
    <property type="component" value="Unassembled WGS sequence"/>
</dbReference>
<protein>
    <submittedName>
        <fullName evidence="4">Uncharacterized protein</fullName>
    </submittedName>
</protein>
<dbReference type="Gene3D" id="1.25.40.20">
    <property type="entry name" value="Ankyrin repeat-containing domain"/>
    <property type="match status" value="1"/>
</dbReference>